<evidence type="ECO:0000256" key="2">
    <source>
        <dbReference type="SAM" id="Phobius"/>
    </source>
</evidence>
<sequence>MRIEQLNLIDFGMFHQFELKLDQSAQLIYGANEQGKTTLLSFMLLMLYGDQGRDRKGQLTIRSKYQPWSGREMAGSLILSARHQRYQIEKHFGKTFSKDTTEIINLKTDEIVPLPPKVEVGEWLLDLNLAGFLKTGFIGQPGIFTNGQGQDDLTEKLVKNLTQSGDEAVSANDVLARLTSASTDLRSKSGSKGQLVAATEHLTQLKLEQQATIERQTAQTAQVEQLQTLSQQRQQRDQIQTKLQQDQQRQQTQQRQQLLQAIQANEQQIQALKALNFQPEQVTTVLPKLQQLVQDAVNAQQAAAVLTQINGQELSLPISDADYAATAKLQQQTTTIQQLQNFFQQTLTPAADQALTQQATWRELTQQQKQLTAQLATANELKTQATQLKIAQQQNLQQQQRYQDLIDLAQQRQPTNSRTVKQAKQQQQSQKFITGAGLIVLIVGLLLGLTKFTFGYVLAGVGLLLAVSSLLRKSTTTSSTTTYSDLTEPKNALQKLQAQALELQQKVAALAPQLGQLTATEQQLQQVVNQIQAAQPRLATAWDRWNTSLEQWQTQLATTKLTLPELTLNTTALTELKQQLALQLANTQQQLIQQLHAKQVADFTTYQVNYQLQQKDQVQQQQWHDLQARQQTTQTALLDYFHQIGHPEITNLTQAQQELTTLNRVGQLYQTTKATVDSQRQVTGIKISAAELATSLKVNPNAIRLTTDQRQQLQDQLAKFPSDLDDQWYQLQHQLQGVGRSLDEIKHDLQEVTETVTHLQTRYQALTLAQTTLQQVIDERRKYFAPALKEKAGQYLATLTDRRYQELLIPKSFSLEVRDQGRYHEADYLSNGTADQAYLALRLAITNLLTSKPEQSSLPLLLDDILREYDDTRAANALRFLHAQSQQHQLIMFTCHQHLADLAAKNGFSVRKL</sequence>
<dbReference type="Gene3D" id="3.40.50.300">
    <property type="entry name" value="P-loop containing nucleotide triphosphate hydrolases"/>
    <property type="match status" value="2"/>
</dbReference>
<dbReference type="PANTHER" id="PTHR41259">
    <property type="entry name" value="DOUBLE-STRAND BREAK REPAIR RAD50 ATPASE, PUTATIVE-RELATED"/>
    <property type="match status" value="1"/>
</dbReference>
<reference evidence="5" key="1">
    <citation type="journal article" date="2019" name="Int. J. Syst. Evol. Microbiol.">
        <title>The Global Catalogue of Microorganisms (GCM) 10K type strain sequencing project: providing services to taxonomists for standard genome sequencing and annotation.</title>
        <authorList>
            <consortium name="The Broad Institute Genomics Platform"/>
            <consortium name="The Broad Institute Genome Sequencing Center for Infectious Disease"/>
            <person name="Wu L."/>
            <person name="Ma J."/>
        </authorList>
    </citation>
    <scope>NUCLEOTIDE SEQUENCE [LARGE SCALE GENOMIC DNA]</scope>
    <source>
        <strain evidence="5">CCM 8937</strain>
    </source>
</reference>
<keyword evidence="5" id="KW-1185">Reference proteome</keyword>
<keyword evidence="2" id="KW-1133">Transmembrane helix</keyword>
<dbReference type="EMBL" id="JBHTOH010000015">
    <property type="protein sequence ID" value="MFD1410500.1"/>
    <property type="molecule type" value="Genomic_DNA"/>
</dbReference>
<feature type="coiled-coil region" evidence="1">
    <location>
        <begin position="229"/>
        <end position="275"/>
    </location>
</feature>
<keyword evidence="2" id="KW-0472">Membrane</keyword>
<name>A0ABW4BLT7_9LACO</name>
<keyword evidence="1" id="KW-0175">Coiled coil</keyword>
<dbReference type="InterPro" id="IPR027417">
    <property type="entry name" value="P-loop_NTPase"/>
</dbReference>
<feature type="domain" description="YhaN AAA" evidence="3">
    <location>
        <begin position="1"/>
        <end position="55"/>
    </location>
</feature>
<dbReference type="Proteomes" id="UP001597191">
    <property type="component" value="Unassembled WGS sequence"/>
</dbReference>
<evidence type="ECO:0000313" key="4">
    <source>
        <dbReference type="EMBL" id="MFD1410500.1"/>
    </source>
</evidence>
<evidence type="ECO:0000256" key="1">
    <source>
        <dbReference type="SAM" id="Coils"/>
    </source>
</evidence>
<feature type="transmembrane region" description="Helical" evidence="2">
    <location>
        <begin position="454"/>
        <end position="471"/>
    </location>
</feature>
<gene>
    <name evidence="4" type="ORF">ACFQ4R_02520</name>
</gene>
<proteinExistence type="predicted"/>
<feature type="transmembrane region" description="Helical" evidence="2">
    <location>
        <begin position="432"/>
        <end position="449"/>
    </location>
</feature>
<dbReference type="SUPFAM" id="SSF52540">
    <property type="entry name" value="P-loop containing nucleoside triphosphate hydrolases"/>
    <property type="match status" value="1"/>
</dbReference>
<evidence type="ECO:0000313" key="5">
    <source>
        <dbReference type="Proteomes" id="UP001597191"/>
    </source>
</evidence>
<dbReference type="Pfam" id="PF13514">
    <property type="entry name" value="AAA_27"/>
    <property type="match status" value="1"/>
</dbReference>
<evidence type="ECO:0000259" key="3">
    <source>
        <dbReference type="Pfam" id="PF13514"/>
    </source>
</evidence>
<comment type="caution">
    <text evidence="4">The sequence shown here is derived from an EMBL/GenBank/DDBJ whole genome shotgun (WGS) entry which is preliminary data.</text>
</comment>
<keyword evidence="2" id="KW-0812">Transmembrane</keyword>
<organism evidence="4 5">
    <name type="scientific">Lapidilactobacillus gannanensis</name>
    <dbReference type="NCBI Taxonomy" id="2486002"/>
    <lineage>
        <taxon>Bacteria</taxon>
        <taxon>Bacillati</taxon>
        <taxon>Bacillota</taxon>
        <taxon>Bacilli</taxon>
        <taxon>Lactobacillales</taxon>
        <taxon>Lactobacillaceae</taxon>
        <taxon>Lapidilactobacillus</taxon>
    </lineage>
</organism>
<accession>A0ABW4BLT7</accession>
<dbReference type="InterPro" id="IPR038734">
    <property type="entry name" value="YhaN_AAA"/>
</dbReference>
<protein>
    <submittedName>
        <fullName evidence="4">AAA family ATPase</fullName>
    </submittedName>
</protein>
<dbReference type="RefSeq" id="WP_125647007.1">
    <property type="nucleotide sequence ID" value="NZ_JBHTOH010000015.1"/>
</dbReference>
<dbReference type="PANTHER" id="PTHR41259:SF1">
    <property type="entry name" value="DOUBLE-STRAND BREAK REPAIR RAD50 ATPASE, PUTATIVE-RELATED"/>
    <property type="match status" value="1"/>
</dbReference>